<dbReference type="InterPro" id="IPR029058">
    <property type="entry name" value="AB_hydrolase_fold"/>
</dbReference>
<dbReference type="Gene3D" id="3.40.50.1820">
    <property type="entry name" value="alpha/beta hydrolase"/>
    <property type="match status" value="1"/>
</dbReference>
<evidence type="ECO:0000259" key="1">
    <source>
        <dbReference type="Pfam" id="PF20408"/>
    </source>
</evidence>
<dbReference type="Pfam" id="PF20408">
    <property type="entry name" value="Abhydrolase_11"/>
    <property type="match status" value="1"/>
</dbReference>
<dbReference type="GO" id="GO:0016787">
    <property type="term" value="F:hydrolase activity"/>
    <property type="evidence" value="ECO:0007669"/>
    <property type="project" value="UniProtKB-KW"/>
</dbReference>
<dbReference type="InterPro" id="IPR046879">
    <property type="entry name" value="KANL3/Tex30_Abhydrolase"/>
</dbReference>
<evidence type="ECO:0000313" key="2">
    <source>
        <dbReference type="EMBL" id="RUO79507.1"/>
    </source>
</evidence>
<protein>
    <submittedName>
        <fullName evidence="2">Alpha/beta hydrolase</fullName>
    </submittedName>
</protein>
<dbReference type="SUPFAM" id="SSF53474">
    <property type="entry name" value="alpha/beta-Hydrolases"/>
    <property type="match status" value="1"/>
</dbReference>
<dbReference type="PANTHER" id="PTHR13136:SF11">
    <property type="entry name" value="TESTIS-EXPRESSED PROTEIN 30"/>
    <property type="match status" value="1"/>
</dbReference>
<dbReference type="EMBL" id="PIQG01000001">
    <property type="protein sequence ID" value="RUO79507.1"/>
    <property type="molecule type" value="Genomic_DNA"/>
</dbReference>
<dbReference type="PANTHER" id="PTHR13136">
    <property type="entry name" value="TESTIS DEVELOPMENT PROTEIN PRTD"/>
    <property type="match status" value="1"/>
</dbReference>
<gene>
    <name evidence="2" type="ORF">CWI83_03095</name>
</gene>
<name>A0A432ZNP8_9GAMM</name>
<keyword evidence="3" id="KW-1185">Reference proteome</keyword>
<reference evidence="2 3" key="1">
    <citation type="journal article" date="2011" name="Front. Microbiol.">
        <title>Genomic signatures of strain selection and enhancement in Bacillus atrophaeus var. globigii, a historical biowarfare simulant.</title>
        <authorList>
            <person name="Gibbons H.S."/>
            <person name="Broomall S.M."/>
            <person name="McNew L.A."/>
            <person name="Daligault H."/>
            <person name="Chapman C."/>
            <person name="Bruce D."/>
            <person name="Karavis M."/>
            <person name="Krepps M."/>
            <person name="McGregor P.A."/>
            <person name="Hong C."/>
            <person name="Park K.H."/>
            <person name="Akmal A."/>
            <person name="Feldman A."/>
            <person name="Lin J.S."/>
            <person name="Chang W.E."/>
            <person name="Higgs B.W."/>
            <person name="Demirev P."/>
            <person name="Lindquist J."/>
            <person name="Liem A."/>
            <person name="Fochler E."/>
            <person name="Read T.D."/>
            <person name="Tapia R."/>
            <person name="Johnson S."/>
            <person name="Bishop-Lilly K.A."/>
            <person name="Detter C."/>
            <person name="Han C."/>
            <person name="Sozhamannan S."/>
            <person name="Rosenzweig C.N."/>
            <person name="Skowronski E.W."/>
        </authorList>
    </citation>
    <scope>NUCLEOTIDE SEQUENCE [LARGE SCALE GENOMIC DNA]</scope>
    <source>
        <strain evidence="2 3">PIT1</strain>
    </source>
</reference>
<dbReference type="InterPro" id="IPR026555">
    <property type="entry name" value="NSL3/Tex30"/>
</dbReference>
<comment type="caution">
    <text evidence="2">The sequence shown here is derived from an EMBL/GenBank/DDBJ whole genome shotgun (WGS) entry which is preliminary data.</text>
</comment>
<accession>A0A432ZNP8</accession>
<sequence length="218" mass="24464">MSESLARKESANRVAIQRDNEAGKVRVVFAHGAGAGLQSDFMQYIALGLAMRDIEVVRFNFPYWQQFMDSGRRRPPNPMAQLEHAMSSVVEHFKDDKPLFLMGKSLGARVAFRIADQVGAHGAIALGFPFHPIGKPDKLRLTDLHNQCPQNWIIQGDRDAFGRPHEVRGYALPENVKLAWLQTGDHSLIPTKRSGFEKTQLWQAAIDHVAQFVHNSAL</sequence>
<dbReference type="OrthoDB" id="652634at2"/>
<dbReference type="RefSeq" id="WP_126825558.1">
    <property type="nucleotide sequence ID" value="NZ_PIQG01000001.1"/>
</dbReference>
<proteinExistence type="predicted"/>
<organism evidence="2 3">
    <name type="scientific">Pseudidiomarina taiwanensis</name>
    <dbReference type="NCBI Taxonomy" id="337250"/>
    <lineage>
        <taxon>Bacteria</taxon>
        <taxon>Pseudomonadati</taxon>
        <taxon>Pseudomonadota</taxon>
        <taxon>Gammaproteobacteria</taxon>
        <taxon>Alteromonadales</taxon>
        <taxon>Idiomarinaceae</taxon>
        <taxon>Pseudidiomarina</taxon>
    </lineage>
</organism>
<keyword evidence="2" id="KW-0378">Hydrolase</keyword>
<evidence type="ECO:0000313" key="3">
    <source>
        <dbReference type="Proteomes" id="UP000288279"/>
    </source>
</evidence>
<dbReference type="Proteomes" id="UP000288279">
    <property type="component" value="Unassembled WGS sequence"/>
</dbReference>
<feature type="domain" description="KANL3/Tex30 alpha/beta hydrolase-like" evidence="1">
    <location>
        <begin position="24"/>
        <end position="213"/>
    </location>
</feature>
<dbReference type="AlphaFoldDB" id="A0A432ZNP8"/>